<organism evidence="2">
    <name type="scientific">Timema genevievae</name>
    <name type="common">Walking stick</name>
    <dbReference type="NCBI Taxonomy" id="629358"/>
    <lineage>
        <taxon>Eukaryota</taxon>
        <taxon>Metazoa</taxon>
        <taxon>Ecdysozoa</taxon>
        <taxon>Arthropoda</taxon>
        <taxon>Hexapoda</taxon>
        <taxon>Insecta</taxon>
        <taxon>Pterygota</taxon>
        <taxon>Neoptera</taxon>
        <taxon>Polyneoptera</taxon>
        <taxon>Phasmatodea</taxon>
        <taxon>Timematodea</taxon>
        <taxon>Timematoidea</taxon>
        <taxon>Timematidae</taxon>
        <taxon>Timema</taxon>
    </lineage>
</organism>
<reference evidence="2" key="1">
    <citation type="submission" date="2020-11" db="EMBL/GenBank/DDBJ databases">
        <authorList>
            <person name="Tran Van P."/>
        </authorList>
    </citation>
    <scope>NUCLEOTIDE SEQUENCE</scope>
</reference>
<feature type="compositionally biased region" description="Basic and acidic residues" evidence="1">
    <location>
        <begin position="75"/>
        <end position="99"/>
    </location>
</feature>
<gene>
    <name evidence="2" type="ORF">TGEB3V08_LOCUS2067</name>
</gene>
<accession>A0A7R9PI18</accession>
<evidence type="ECO:0000313" key="2">
    <source>
        <dbReference type="EMBL" id="CAD7587925.1"/>
    </source>
</evidence>
<feature type="region of interest" description="Disordered" evidence="1">
    <location>
        <begin position="64"/>
        <end position="99"/>
    </location>
</feature>
<name>A0A7R9PI18_TIMGE</name>
<evidence type="ECO:0000256" key="1">
    <source>
        <dbReference type="SAM" id="MobiDB-lite"/>
    </source>
</evidence>
<sequence>MTSLVLTDSTQLTADGFEKLPDQICISMPNHMICKNMCLADVTSDSQNLGPKYDYETGPKYDYETGPKYGYENGPKSDYDIGPKYDYETGPKSDYETGL</sequence>
<dbReference type="AlphaFoldDB" id="A0A7R9PI18"/>
<dbReference type="EMBL" id="OE839619">
    <property type="protein sequence ID" value="CAD7587925.1"/>
    <property type="molecule type" value="Genomic_DNA"/>
</dbReference>
<proteinExistence type="predicted"/>
<protein>
    <submittedName>
        <fullName evidence="2">Uncharacterized protein</fullName>
    </submittedName>
</protein>